<sequence>MESNIKNSDTKTMAATNQRKGFEGIRLENPFTLKVGQVFTGFGIGCGIGIGVGRPINLGGIPMLGEVMSATRGATDAFSGVSRHVNGALRKLGAKNIEAGVGCGVGLGHGFGIGLAVKPGVLHQLQCCVTQGMTNLMNKFGIAPNFPLSEGAFPESFQNGLTTTNEPSVQGLHGNLKQVVSKPPLSTSQGLSQPVNMSRGSANEKFSSETLNETSFGSRTEKVLNSFLQSPLLKEDETSLSDLAGRLRSENNMLQLVLKHQQMIEELMEENQKLRQILMEDLKIPPCKLQASYSHKMKILSSGKVLQPDNAEVVLTIIKCEPEEKDSEVNQIPRDELNKLIKQ</sequence>
<organism evidence="3 4">
    <name type="scientific">Hibiscus sabdariffa</name>
    <name type="common">roselle</name>
    <dbReference type="NCBI Taxonomy" id="183260"/>
    <lineage>
        <taxon>Eukaryota</taxon>
        <taxon>Viridiplantae</taxon>
        <taxon>Streptophyta</taxon>
        <taxon>Embryophyta</taxon>
        <taxon>Tracheophyta</taxon>
        <taxon>Spermatophyta</taxon>
        <taxon>Magnoliopsida</taxon>
        <taxon>eudicotyledons</taxon>
        <taxon>Gunneridae</taxon>
        <taxon>Pentapetalae</taxon>
        <taxon>rosids</taxon>
        <taxon>malvids</taxon>
        <taxon>Malvales</taxon>
        <taxon>Malvaceae</taxon>
        <taxon>Malvoideae</taxon>
        <taxon>Hibiscus</taxon>
    </lineage>
</organism>
<protein>
    <submittedName>
        <fullName evidence="3">Uncharacterized protein</fullName>
    </submittedName>
</protein>
<dbReference type="PANTHER" id="PTHR36051">
    <property type="entry name" value="DYNAMIN"/>
    <property type="match status" value="1"/>
</dbReference>
<reference evidence="3 4" key="1">
    <citation type="journal article" date="2024" name="G3 (Bethesda)">
        <title>Genome assembly of Hibiscus sabdariffa L. provides insights into metabolisms of medicinal natural products.</title>
        <authorList>
            <person name="Kim T."/>
        </authorList>
    </citation>
    <scope>NUCLEOTIDE SEQUENCE [LARGE SCALE GENOMIC DNA]</scope>
    <source>
        <strain evidence="3">TK-2024</strain>
        <tissue evidence="3">Old leaves</tissue>
    </source>
</reference>
<evidence type="ECO:0000256" key="1">
    <source>
        <dbReference type="SAM" id="Coils"/>
    </source>
</evidence>
<accession>A0ABR2QDK4</accession>
<proteinExistence type="predicted"/>
<name>A0ABR2QDK4_9ROSI</name>
<keyword evidence="1" id="KW-0175">Coiled coil</keyword>
<evidence type="ECO:0000256" key="2">
    <source>
        <dbReference type="SAM" id="MobiDB-lite"/>
    </source>
</evidence>
<feature type="compositionally biased region" description="Polar residues" evidence="2">
    <location>
        <begin position="184"/>
        <end position="214"/>
    </location>
</feature>
<evidence type="ECO:0000313" key="4">
    <source>
        <dbReference type="Proteomes" id="UP001396334"/>
    </source>
</evidence>
<dbReference type="EMBL" id="JBBPBN010000041">
    <property type="protein sequence ID" value="KAK8998714.1"/>
    <property type="molecule type" value="Genomic_DNA"/>
</dbReference>
<keyword evidence="4" id="KW-1185">Reference proteome</keyword>
<feature type="region of interest" description="Disordered" evidence="2">
    <location>
        <begin position="183"/>
        <end position="214"/>
    </location>
</feature>
<comment type="caution">
    <text evidence="3">The sequence shown here is derived from an EMBL/GenBank/DDBJ whole genome shotgun (WGS) entry which is preliminary data.</text>
</comment>
<evidence type="ECO:0000313" key="3">
    <source>
        <dbReference type="EMBL" id="KAK8998714.1"/>
    </source>
</evidence>
<dbReference type="PANTHER" id="PTHR36051:SF2">
    <property type="entry name" value="DYNAMIN"/>
    <property type="match status" value="1"/>
</dbReference>
<gene>
    <name evidence="3" type="ORF">V6N11_084097</name>
</gene>
<feature type="coiled-coil region" evidence="1">
    <location>
        <begin position="257"/>
        <end position="284"/>
    </location>
</feature>
<dbReference type="Proteomes" id="UP001396334">
    <property type="component" value="Unassembled WGS sequence"/>
</dbReference>